<keyword evidence="12" id="KW-0325">Glycoprotein</keyword>
<dbReference type="GO" id="GO:0005789">
    <property type="term" value="C:endoplasmic reticulum membrane"/>
    <property type="evidence" value="ECO:0007669"/>
    <property type="project" value="UniProtKB-SubCell"/>
</dbReference>
<evidence type="ECO:0000256" key="7">
    <source>
        <dbReference type="ARBA" id="ARBA00023015"/>
    </source>
</evidence>
<sequence>MLSLLQQLHSLQVAVTGKVPRSCRVTGTQTSTCLMVVVLCFSLFLGSFYEGLSPCSSSISKTELSREISIHDSYTTTVKSRSLLAVQDQGVLDDPHPIGLGGEYPEWDHQGDVMVSWRLEQKHKQEEAELREAESRPLLLSTNETHAQKSILIDLHSHRSNETAQMLQLDRTVNETS</sequence>
<evidence type="ECO:0000256" key="2">
    <source>
        <dbReference type="ARBA" id="ARBA00004648"/>
    </source>
</evidence>
<keyword evidence="11" id="KW-0804">Transcription</keyword>
<name>A0A553N0F0_9TELE</name>
<dbReference type="OrthoDB" id="674948at2759"/>
<keyword evidence="13" id="KW-0539">Nucleus</keyword>
<dbReference type="GO" id="GO:0005634">
    <property type="term" value="C:nucleus"/>
    <property type="evidence" value="ECO:0007669"/>
    <property type="project" value="UniProtKB-SubCell"/>
</dbReference>
<protein>
    <submittedName>
        <fullName evidence="14">Uncharacterized protein</fullName>
    </submittedName>
</protein>
<dbReference type="GO" id="GO:0035497">
    <property type="term" value="F:cAMP response element binding"/>
    <property type="evidence" value="ECO:0007669"/>
    <property type="project" value="TreeGrafter"/>
</dbReference>
<evidence type="ECO:0000256" key="11">
    <source>
        <dbReference type="ARBA" id="ARBA00023163"/>
    </source>
</evidence>
<proteinExistence type="predicted"/>
<evidence type="ECO:0000256" key="12">
    <source>
        <dbReference type="ARBA" id="ARBA00023180"/>
    </source>
</evidence>
<dbReference type="STRING" id="623744.A0A553N0F0"/>
<reference evidence="14 15" key="1">
    <citation type="journal article" date="2019" name="Sci. Data">
        <title>Hybrid genome assembly and annotation of Danionella translucida.</title>
        <authorList>
            <person name="Kadobianskyi M."/>
            <person name="Schulze L."/>
            <person name="Schuelke M."/>
            <person name="Judkewitz B."/>
        </authorList>
    </citation>
    <scope>NUCLEOTIDE SEQUENCE [LARGE SCALE GENOMIC DNA]</scope>
    <source>
        <strain evidence="14 15">Bolton</strain>
    </source>
</reference>
<evidence type="ECO:0000256" key="3">
    <source>
        <dbReference type="ARBA" id="ARBA00022692"/>
    </source>
</evidence>
<evidence type="ECO:0000256" key="6">
    <source>
        <dbReference type="ARBA" id="ARBA00022989"/>
    </source>
</evidence>
<accession>A0A553N0F0</accession>
<keyword evidence="10" id="KW-0010">Activator</keyword>
<evidence type="ECO:0000256" key="13">
    <source>
        <dbReference type="ARBA" id="ARBA00023242"/>
    </source>
</evidence>
<evidence type="ECO:0000256" key="1">
    <source>
        <dbReference type="ARBA" id="ARBA00004123"/>
    </source>
</evidence>
<keyword evidence="9" id="KW-0472">Membrane</keyword>
<comment type="caution">
    <text evidence="14">The sequence shown here is derived from an EMBL/GenBank/DDBJ whole genome shotgun (WGS) entry which is preliminary data.</text>
</comment>
<dbReference type="PANTHER" id="PTHR46004">
    <property type="entry name" value="CYCLIC AMP RESPONSE ELEMENT-BINDING PROTEIN A"/>
    <property type="match status" value="1"/>
</dbReference>
<evidence type="ECO:0000256" key="9">
    <source>
        <dbReference type="ARBA" id="ARBA00023136"/>
    </source>
</evidence>
<dbReference type="EMBL" id="SRMA01027160">
    <property type="protein sequence ID" value="TRY58905.1"/>
    <property type="molecule type" value="Genomic_DNA"/>
</dbReference>
<dbReference type="GO" id="GO:0000981">
    <property type="term" value="F:DNA-binding transcription factor activity, RNA polymerase II-specific"/>
    <property type="evidence" value="ECO:0007669"/>
    <property type="project" value="TreeGrafter"/>
</dbReference>
<organism evidence="14 15">
    <name type="scientific">Danionella cerebrum</name>
    <dbReference type="NCBI Taxonomy" id="2873325"/>
    <lineage>
        <taxon>Eukaryota</taxon>
        <taxon>Metazoa</taxon>
        <taxon>Chordata</taxon>
        <taxon>Craniata</taxon>
        <taxon>Vertebrata</taxon>
        <taxon>Euteleostomi</taxon>
        <taxon>Actinopterygii</taxon>
        <taxon>Neopterygii</taxon>
        <taxon>Teleostei</taxon>
        <taxon>Ostariophysi</taxon>
        <taxon>Cypriniformes</taxon>
        <taxon>Danionidae</taxon>
        <taxon>Danioninae</taxon>
        <taxon>Danionella</taxon>
    </lineage>
</organism>
<keyword evidence="4" id="KW-0256">Endoplasmic reticulum</keyword>
<keyword evidence="5" id="KW-0735">Signal-anchor</keyword>
<dbReference type="AlphaFoldDB" id="A0A553N0F0"/>
<gene>
    <name evidence="14" type="ORF">DNTS_003114</name>
</gene>
<dbReference type="PANTHER" id="PTHR46004:SF2">
    <property type="entry name" value="CYCLIC AMP-RESPONSIVE ELEMENT-BINDING PROTEIN 3-LIKE PROTEIN 2"/>
    <property type="match status" value="1"/>
</dbReference>
<dbReference type="Proteomes" id="UP000316079">
    <property type="component" value="Unassembled WGS sequence"/>
</dbReference>
<evidence type="ECO:0000256" key="4">
    <source>
        <dbReference type="ARBA" id="ARBA00022824"/>
    </source>
</evidence>
<keyword evidence="8" id="KW-0238">DNA-binding</keyword>
<keyword evidence="15" id="KW-1185">Reference proteome</keyword>
<keyword evidence="6" id="KW-1133">Transmembrane helix</keyword>
<keyword evidence="7" id="KW-0805">Transcription regulation</keyword>
<evidence type="ECO:0000313" key="14">
    <source>
        <dbReference type="EMBL" id="TRY58905.1"/>
    </source>
</evidence>
<evidence type="ECO:0000313" key="15">
    <source>
        <dbReference type="Proteomes" id="UP000316079"/>
    </source>
</evidence>
<evidence type="ECO:0000256" key="10">
    <source>
        <dbReference type="ARBA" id="ARBA00023159"/>
    </source>
</evidence>
<evidence type="ECO:0000256" key="8">
    <source>
        <dbReference type="ARBA" id="ARBA00023125"/>
    </source>
</evidence>
<keyword evidence="3" id="KW-0812">Transmembrane</keyword>
<evidence type="ECO:0000256" key="5">
    <source>
        <dbReference type="ARBA" id="ARBA00022968"/>
    </source>
</evidence>
<comment type="subcellular location">
    <subcellularLocation>
        <location evidence="2">Endoplasmic reticulum membrane</location>
        <topology evidence="2">Single-pass type II membrane protein</topology>
    </subcellularLocation>
    <subcellularLocation>
        <location evidence="1">Nucleus</location>
    </subcellularLocation>
</comment>